<dbReference type="PANTHER" id="PTHR42759">
    <property type="entry name" value="MOXR FAMILY PROTEIN"/>
    <property type="match status" value="1"/>
</dbReference>
<proteinExistence type="predicted"/>
<dbReference type="GO" id="GO:0005524">
    <property type="term" value="F:ATP binding"/>
    <property type="evidence" value="ECO:0007669"/>
    <property type="project" value="InterPro"/>
</dbReference>
<dbReference type="InterPro" id="IPR000523">
    <property type="entry name" value="Mg_chelatse_chII-like_cat_dom"/>
</dbReference>
<dbReference type="Proteomes" id="UP000008466">
    <property type="component" value="Chromosome"/>
</dbReference>
<dbReference type="AlphaFoldDB" id="F0RYT8"/>
<feature type="domain" description="Magnesium chelatase ChlI-like catalytic" evidence="1">
    <location>
        <begin position="181"/>
        <end position="359"/>
    </location>
</feature>
<name>F0RYT8_SPHGB</name>
<evidence type="ECO:0000313" key="2">
    <source>
        <dbReference type="EMBL" id="ADY13074.1"/>
    </source>
</evidence>
<dbReference type="Gene3D" id="3.40.50.300">
    <property type="entry name" value="P-loop containing nucleotide triphosphate hydrolases"/>
    <property type="match status" value="1"/>
</dbReference>
<evidence type="ECO:0000313" key="3">
    <source>
        <dbReference type="Proteomes" id="UP000008466"/>
    </source>
</evidence>
<evidence type="ECO:0000259" key="1">
    <source>
        <dbReference type="Pfam" id="PF01078"/>
    </source>
</evidence>
<dbReference type="InterPro" id="IPR050764">
    <property type="entry name" value="CbbQ/NirQ/NorQ/GpvN"/>
</dbReference>
<gene>
    <name evidence="2" type="ordered locus">SpiBuddy_1249</name>
</gene>
<organism evidence="2 3">
    <name type="scientific">Sphaerochaeta globosa (strain ATCC BAA-1886 / DSM 22777 / Buddy)</name>
    <name type="common">Spirochaeta sp. (strain Buddy)</name>
    <dbReference type="NCBI Taxonomy" id="158189"/>
    <lineage>
        <taxon>Bacteria</taxon>
        <taxon>Pseudomonadati</taxon>
        <taxon>Spirochaetota</taxon>
        <taxon>Spirochaetia</taxon>
        <taxon>Spirochaetales</taxon>
        <taxon>Sphaerochaetaceae</taxon>
        <taxon>Sphaerochaeta</taxon>
    </lineage>
</organism>
<accession>F0RYT8</accession>
<dbReference type="CDD" id="cd00009">
    <property type="entry name" value="AAA"/>
    <property type="match status" value="1"/>
</dbReference>
<dbReference type="eggNOG" id="COG0606">
    <property type="taxonomic scope" value="Bacteria"/>
</dbReference>
<dbReference type="InterPro" id="IPR027417">
    <property type="entry name" value="P-loop_NTPase"/>
</dbReference>
<keyword evidence="3" id="KW-1185">Reference proteome</keyword>
<dbReference type="Pfam" id="PF01078">
    <property type="entry name" value="Mg_chelatase"/>
    <property type="match status" value="1"/>
</dbReference>
<dbReference type="RefSeq" id="WP_013606925.1">
    <property type="nucleotide sequence ID" value="NC_015152.1"/>
</dbReference>
<reference evidence="3" key="1">
    <citation type="submission" date="2011-02" db="EMBL/GenBank/DDBJ databases">
        <title>Complete sequence of Spirochaeta sp. Buddy.</title>
        <authorList>
            <person name="Lucas S."/>
            <person name="Copeland A."/>
            <person name="Lapidus A."/>
            <person name="Cheng J.-F."/>
            <person name="Goodwin L."/>
            <person name="Pitluck S."/>
            <person name="Zeytun A."/>
            <person name="Detter J.C."/>
            <person name="Han C."/>
            <person name="Tapia R."/>
            <person name="Land M."/>
            <person name="Hauser L."/>
            <person name="Kyrpides N."/>
            <person name="Ivanova N."/>
            <person name="Mikhailova N."/>
            <person name="Pagani I."/>
            <person name="Ritalahti K.M."/>
            <person name="Loeffler F.E."/>
            <person name="Woyke T."/>
        </authorList>
    </citation>
    <scope>NUCLEOTIDE SEQUENCE [LARGE SCALE GENOMIC DNA]</scope>
    <source>
        <strain evidence="3">ATCC BAA-1886 / DSM 22777 / Buddy</strain>
    </source>
</reference>
<dbReference type="HOGENOM" id="CLU_026145_1_0_12"/>
<dbReference type="STRING" id="158189.SpiBuddy_1249"/>
<dbReference type="OrthoDB" id="9813147at2"/>
<dbReference type="PANTHER" id="PTHR42759:SF1">
    <property type="entry name" value="MAGNESIUM-CHELATASE SUBUNIT CHLD"/>
    <property type="match status" value="1"/>
</dbReference>
<dbReference type="EMBL" id="CP002541">
    <property type="protein sequence ID" value="ADY13074.1"/>
    <property type="molecule type" value="Genomic_DNA"/>
</dbReference>
<dbReference type="SUPFAM" id="SSF52540">
    <property type="entry name" value="P-loop containing nucleoside triphosphate hydrolases"/>
    <property type="match status" value="1"/>
</dbReference>
<dbReference type="KEGG" id="sbu:SpiBuddy_1249"/>
<protein>
    <submittedName>
        <fullName evidence="2">Magnesium chelatase ChlI subunit</fullName>
    </submittedName>
</protein>
<sequence length="454" mass="49856">MLIYGYQSQGFTGNLIPIVLAQNTAELTILGPSLAKQREIRILLKTILPSLPKVTIQLPNSVTTQEILAPLSLALLAYERHLLTLDCPAVLCYGEIGLGGVLKPSPSLRDIPLRCTDQAIGLVLVGRQTLLPSRSGNFELCECETIQDAGSQLCKYCLQHQGEKASSEENTTGAESLSDPFSNIIGLKRAKQALLYAVAGNLPILFYGPPGSGKSLLLSRIASLLPALTSESQQELSAMQAQRIDKPPVFEIHPGTKEADLMKGVVPAICKAHGGSLIVDELSHQKPNILTLLASVMDSRTFSGYPVNTLVACATNACSCANLGSVQGVCHCSEMQIDKFWARLGYPLLDRFAIALCLHSENLLVSEVNAPTFDYERIREVRKLQKQRSEQEIRRLLPLYTKISCNTQLSFRRSLLCCKLARTIADYEGKILVTQAIMQEAEQLYLLPKDRHYH</sequence>